<feature type="compositionally biased region" description="Low complexity" evidence="1">
    <location>
        <begin position="476"/>
        <end position="488"/>
    </location>
</feature>
<evidence type="ECO:0000256" key="2">
    <source>
        <dbReference type="SAM" id="Phobius"/>
    </source>
</evidence>
<keyword evidence="2" id="KW-0472">Membrane</keyword>
<evidence type="ECO:0000256" key="1">
    <source>
        <dbReference type="SAM" id="MobiDB-lite"/>
    </source>
</evidence>
<feature type="transmembrane region" description="Helical" evidence="2">
    <location>
        <begin position="97"/>
        <end position="117"/>
    </location>
</feature>
<protein>
    <submittedName>
        <fullName evidence="3">Uncharacterized protein</fullName>
    </submittedName>
</protein>
<accession>A0A9W9AH05</accession>
<reference evidence="3" key="1">
    <citation type="submission" date="2022-08" db="EMBL/GenBank/DDBJ databases">
        <authorList>
            <consortium name="DOE Joint Genome Institute"/>
            <person name="Min B."/>
            <person name="Riley R."/>
            <person name="Sierra-Patev S."/>
            <person name="Naranjo-Ortiz M."/>
            <person name="Looney B."/>
            <person name="Konkel Z."/>
            <person name="Slot J.C."/>
            <person name="Sakamoto Y."/>
            <person name="Steenwyk J.L."/>
            <person name="Rokas A."/>
            <person name="Carro J."/>
            <person name="Camarero S."/>
            <person name="Ferreira P."/>
            <person name="Molpeceres G."/>
            <person name="Ruiz-Duenas F.J."/>
            <person name="Serrano A."/>
            <person name="Henrissat B."/>
            <person name="Drula E."/>
            <person name="Hughes K.W."/>
            <person name="Mata J.L."/>
            <person name="Ishikawa N.K."/>
            <person name="Vargas-Isla R."/>
            <person name="Ushijima S."/>
            <person name="Smith C.A."/>
            <person name="Ahrendt S."/>
            <person name="Andreopoulos W."/>
            <person name="He G."/>
            <person name="Labutti K."/>
            <person name="Lipzen A."/>
            <person name="Ng V."/>
            <person name="Sandor L."/>
            <person name="Barry K."/>
            <person name="Martinez A.T."/>
            <person name="Xiao Y."/>
            <person name="Gibbons J.G."/>
            <person name="Terashima K."/>
            <person name="Hibbett D.S."/>
            <person name="Grigoriev I.V."/>
        </authorList>
    </citation>
    <scope>NUCLEOTIDE SEQUENCE</scope>
    <source>
        <strain evidence="3">Sp2 HRB7682 ss15</strain>
    </source>
</reference>
<comment type="caution">
    <text evidence="3">The sequence shown here is derived from an EMBL/GenBank/DDBJ whole genome shotgun (WGS) entry which is preliminary data.</text>
</comment>
<feature type="transmembrane region" description="Helical" evidence="2">
    <location>
        <begin position="206"/>
        <end position="231"/>
    </location>
</feature>
<feature type="transmembrane region" description="Helical" evidence="2">
    <location>
        <begin position="129"/>
        <end position="150"/>
    </location>
</feature>
<feature type="region of interest" description="Disordered" evidence="1">
    <location>
        <begin position="476"/>
        <end position="501"/>
    </location>
</feature>
<dbReference type="EMBL" id="JANVFS010000014">
    <property type="protein sequence ID" value="KAJ4481589.1"/>
    <property type="molecule type" value="Genomic_DNA"/>
</dbReference>
<feature type="transmembrane region" description="Helical" evidence="2">
    <location>
        <begin position="162"/>
        <end position="186"/>
    </location>
</feature>
<feature type="transmembrane region" description="Helical" evidence="2">
    <location>
        <begin position="252"/>
        <end position="271"/>
    </location>
</feature>
<evidence type="ECO:0000313" key="3">
    <source>
        <dbReference type="EMBL" id="KAJ4481589.1"/>
    </source>
</evidence>
<sequence length="501" mass="54875">MMFLSRALETDANGSITFLHQVNFQTVSAFFLGWAFYASISTLLTSLRLKRMIIRLRALLVASTDKNESIIHISVGSPPPSIDQVFSPPAGDNVQRILIIMLFASFVTGGLTNFGSLLSFQNSNLCAFLVTWSILSLDTARLMGLCMLLLALRHLGMKPWELVISLIWLLTGLAFVFINAAALATGVTQTIPQLGISFCFPIARHIFPTSAVVSTSIYLCLEIFVVVRLLFKLPRPQLYRRRGWAYLFNTQIIRALSLVLLDLLTLVPFAITTDTLGNPISYSIGAIGVLLAFSHDADDRQLINIQDSPDVSPASALTSDSPASTQKDALFSVPAYSWDVDQRVTRSPTTHSSMTIDSRTARSIREAVIHQAKIGKPSVTDPRDSAMAQFPQRLIAATELAPPRTAVKSLRPKLVIVTKTFDPWSSRPVAQAEEDELSSVFEHRSFAAPSERILASRFSSPSLATTRSRSTITYPSQILSSSSASRSSEGQIMVDSASGSW</sequence>
<name>A0A9W9AH05_9AGAR</name>
<organism evidence="3 4">
    <name type="scientific">Lentinula lateritia</name>
    <dbReference type="NCBI Taxonomy" id="40482"/>
    <lineage>
        <taxon>Eukaryota</taxon>
        <taxon>Fungi</taxon>
        <taxon>Dikarya</taxon>
        <taxon>Basidiomycota</taxon>
        <taxon>Agaricomycotina</taxon>
        <taxon>Agaricomycetes</taxon>
        <taxon>Agaricomycetidae</taxon>
        <taxon>Agaricales</taxon>
        <taxon>Marasmiineae</taxon>
        <taxon>Omphalotaceae</taxon>
        <taxon>Lentinula</taxon>
    </lineage>
</organism>
<reference evidence="3" key="2">
    <citation type="journal article" date="2023" name="Proc. Natl. Acad. Sci. U.S.A.">
        <title>A global phylogenomic analysis of the shiitake genus Lentinula.</title>
        <authorList>
            <person name="Sierra-Patev S."/>
            <person name="Min B."/>
            <person name="Naranjo-Ortiz M."/>
            <person name="Looney B."/>
            <person name="Konkel Z."/>
            <person name="Slot J.C."/>
            <person name="Sakamoto Y."/>
            <person name="Steenwyk J.L."/>
            <person name="Rokas A."/>
            <person name="Carro J."/>
            <person name="Camarero S."/>
            <person name="Ferreira P."/>
            <person name="Molpeceres G."/>
            <person name="Ruiz-Duenas F.J."/>
            <person name="Serrano A."/>
            <person name="Henrissat B."/>
            <person name="Drula E."/>
            <person name="Hughes K.W."/>
            <person name="Mata J.L."/>
            <person name="Ishikawa N.K."/>
            <person name="Vargas-Isla R."/>
            <person name="Ushijima S."/>
            <person name="Smith C.A."/>
            <person name="Donoghue J."/>
            <person name="Ahrendt S."/>
            <person name="Andreopoulos W."/>
            <person name="He G."/>
            <person name="LaButti K."/>
            <person name="Lipzen A."/>
            <person name="Ng V."/>
            <person name="Riley R."/>
            <person name="Sandor L."/>
            <person name="Barry K."/>
            <person name="Martinez A.T."/>
            <person name="Xiao Y."/>
            <person name="Gibbons J.G."/>
            <person name="Terashima K."/>
            <person name="Grigoriev I.V."/>
            <person name="Hibbett D."/>
        </authorList>
    </citation>
    <scope>NUCLEOTIDE SEQUENCE</scope>
    <source>
        <strain evidence="3">Sp2 HRB7682 ss15</strain>
    </source>
</reference>
<gene>
    <name evidence="3" type="ORF">C8J55DRAFT_57732</name>
</gene>
<evidence type="ECO:0000313" key="4">
    <source>
        <dbReference type="Proteomes" id="UP001150238"/>
    </source>
</evidence>
<keyword evidence="2" id="KW-1133">Transmembrane helix</keyword>
<keyword evidence="2" id="KW-0812">Transmembrane</keyword>
<dbReference type="Proteomes" id="UP001150238">
    <property type="component" value="Unassembled WGS sequence"/>
</dbReference>
<feature type="transmembrane region" description="Helical" evidence="2">
    <location>
        <begin position="27"/>
        <end position="47"/>
    </location>
</feature>
<dbReference type="AlphaFoldDB" id="A0A9W9AH05"/>
<proteinExistence type="predicted"/>